<accession>A0A2N0I2Z4</accession>
<organism evidence="1 2">
    <name type="scientific">Novosphingobium kunmingense</name>
    <dbReference type="NCBI Taxonomy" id="1211806"/>
    <lineage>
        <taxon>Bacteria</taxon>
        <taxon>Pseudomonadati</taxon>
        <taxon>Pseudomonadota</taxon>
        <taxon>Alphaproteobacteria</taxon>
        <taxon>Sphingomonadales</taxon>
        <taxon>Sphingomonadaceae</taxon>
        <taxon>Novosphingobium</taxon>
    </lineage>
</organism>
<protein>
    <submittedName>
        <fullName evidence="1">Uncharacterized protein</fullName>
    </submittedName>
</protein>
<dbReference type="Proteomes" id="UP000232587">
    <property type="component" value="Unassembled WGS sequence"/>
</dbReference>
<reference evidence="1 2" key="1">
    <citation type="submission" date="2017-11" db="EMBL/GenBank/DDBJ databases">
        <title>Genomic Encyclopedia of Type Strains, Phase III (KMG-III): the genomes of soil and plant-associated and newly described type strains.</title>
        <authorList>
            <person name="Whitman W."/>
        </authorList>
    </citation>
    <scope>NUCLEOTIDE SEQUENCE [LARGE SCALE GENOMIC DNA]</scope>
    <source>
        <strain evidence="1 2">CGMCC 1.12274</strain>
    </source>
</reference>
<gene>
    <name evidence="1" type="ORF">B0I00_0759</name>
</gene>
<evidence type="ECO:0000313" key="2">
    <source>
        <dbReference type="Proteomes" id="UP000232587"/>
    </source>
</evidence>
<comment type="caution">
    <text evidence="1">The sequence shown here is derived from an EMBL/GenBank/DDBJ whole genome shotgun (WGS) entry which is preliminary data.</text>
</comment>
<proteinExistence type="predicted"/>
<evidence type="ECO:0000313" key="1">
    <source>
        <dbReference type="EMBL" id="PKB25557.1"/>
    </source>
</evidence>
<dbReference type="EMBL" id="PHUF01000002">
    <property type="protein sequence ID" value="PKB25557.1"/>
    <property type="molecule type" value="Genomic_DNA"/>
</dbReference>
<sequence length="35" mass="3588">MAVWIALGAAFMGVLTVFIAVHAAKQKNKDSGNAG</sequence>
<keyword evidence="2" id="KW-1185">Reference proteome</keyword>
<dbReference type="AlphaFoldDB" id="A0A2N0I2Z4"/>
<name>A0A2N0I2Z4_9SPHN</name>